<dbReference type="GO" id="GO:0008380">
    <property type="term" value="P:RNA splicing"/>
    <property type="evidence" value="ECO:0007669"/>
    <property type="project" value="UniProtKB-KW"/>
</dbReference>
<sequence length="109" mass="13050">MVVMARVPRPERPDLVFEEEDLPYEEEIMRNQFSVKCWLRYIEFKQGAPKPRLNQLYERALKLLPLLCFISLDFPLLSLPILQLLSYYPMYLVWRKITLATGHGMSHFF</sequence>
<feature type="domain" description="Pre-mRNA-splicing factor Syf1-like N-terminal HAT-repeats" evidence="5">
    <location>
        <begin position="20"/>
        <end position="65"/>
    </location>
</feature>
<accession>A0A8C8TN46</accession>
<dbReference type="AlphaFoldDB" id="A0A8C8TN46"/>
<protein>
    <recommendedName>
        <fullName evidence="5">Pre-mRNA-splicing factor Syf1-like N-terminal HAT-repeats domain-containing protein</fullName>
    </recommendedName>
</protein>
<organism evidence="6 7">
    <name type="scientific">Peromyscus maniculatus bairdii</name>
    <name type="common">Prairie deer mouse</name>
    <dbReference type="NCBI Taxonomy" id="230844"/>
    <lineage>
        <taxon>Eukaryota</taxon>
        <taxon>Metazoa</taxon>
        <taxon>Chordata</taxon>
        <taxon>Craniata</taxon>
        <taxon>Vertebrata</taxon>
        <taxon>Euteleostomi</taxon>
        <taxon>Mammalia</taxon>
        <taxon>Eutheria</taxon>
        <taxon>Euarchontoglires</taxon>
        <taxon>Glires</taxon>
        <taxon>Rodentia</taxon>
        <taxon>Myomorpha</taxon>
        <taxon>Muroidea</taxon>
        <taxon>Cricetidae</taxon>
        <taxon>Neotominae</taxon>
        <taxon>Peromyscus</taxon>
    </lineage>
</organism>
<dbReference type="GO" id="GO:0006397">
    <property type="term" value="P:mRNA processing"/>
    <property type="evidence" value="ECO:0007669"/>
    <property type="project" value="UniProtKB-KW"/>
</dbReference>
<dbReference type="Proteomes" id="UP000694547">
    <property type="component" value="Chromosome 17"/>
</dbReference>
<evidence type="ECO:0000256" key="1">
    <source>
        <dbReference type="ARBA" id="ARBA00008644"/>
    </source>
</evidence>
<reference evidence="6" key="2">
    <citation type="submission" date="2025-08" db="UniProtKB">
        <authorList>
            <consortium name="Ensembl"/>
        </authorList>
    </citation>
    <scope>IDENTIFICATION</scope>
</reference>
<evidence type="ECO:0000259" key="5">
    <source>
        <dbReference type="Pfam" id="PF23233"/>
    </source>
</evidence>
<keyword evidence="4" id="KW-0472">Membrane</keyword>
<keyword evidence="3" id="KW-0508">mRNA splicing</keyword>
<keyword evidence="2" id="KW-0507">mRNA processing</keyword>
<evidence type="ECO:0000256" key="4">
    <source>
        <dbReference type="SAM" id="Phobius"/>
    </source>
</evidence>
<feature type="transmembrane region" description="Helical" evidence="4">
    <location>
        <begin position="63"/>
        <end position="85"/>
    </location>
</feature>
<keyword evidence="4" id="KW-0812">Transmembrane</keyword>
<evidence type="ECO:0000256" key="2">
    <source>
        <dbReference type="ARBA" id="ARBA00022664"/>
    </source>
</evidence>
<dbReference type="InterPro" id="IPR011990">
    <property type="entry name" value="TPR-like_helical_dom_sf"/>
</dbReference>
<dbReference type="InterPro" id="IPR055433">
    <property type="entry name" value="HAT_Syf1-like_N"/>
</dbReference>
<keyword evidence="4" id="KW-1133">Transmembrane helix</keyword>
<dbReference type="Ensembl" id="ENSPEMT00000017254.2">
    <property type="protein sequence ID" value="ENSPEMP00000013031.2"/>
    <property type="gene ID" value="ENSPEMG00000013191.2"/>
</dbReference>
<evidence type="ECO:0000256" key="3">
    <source>
        <dbReference type="ARBA" id="ARBA00023187"/>
    </source>
</evidence>
<proteinExistence type="inferred from homology"/>
<keyword evidence="7" id="KW-1185">Reference proteome</keyword>
<dbReference type="Pfam" id="PF23233">
    <property type="entry name" value="HAT_Syf1_CNRKL1_N"/>
    <property type="match status" value="1"/>
</dbReference>
<reference evidence="6 7" key="1">
    <citation type="submission" date="2018-10" db="EMBL/GenBank/DDBJ databases">
        <title>Improved assembly of the deer mouse Peromyscus maniculatus genome.</title>
        <authorList>
            <person name="Lassance J.-M."/>
            <person name="Hoekstra H.E."/>
        </authorList>
    </citation>
    <scope>NUCLEOTIDE SEQUENCE [LARGE SCALE GENOMIC DNA]</scope>
</reference>
<reference evidence="6" key="3">
    <citation type="submission" date="2025-09" db="UniProtKB">
        <authorList>
            <consortium name="Ensembl"/>
        </authorList>
    </citation>
    <scope>IDENTIFICATION</scope>
</reference>
<name>A0A8C8TN46_PERMB</name>
<dbReference type="SUPFAM" id="SSF48452">
    <property type="entry name" value="TPR-like"/>
    <property type="match status" value="1"/>
</dbReference>
<comment type="similarity">
    <text evidence="1">Belongs to the crooked-neck family.</text>
</comment>
<evidence type="ECO:0000313" key="7">
    <source>
        <dbReference type="Proteomes" id="UP000694547"/>
    </source>
</evidence>
<dbReference type="GeneTree" id="ENSGT00550000075140"/>
<evidence type="ECO:0000313" key="6">
    <source>
        <dbReference type="Ensembl" id="ENSPEMP00000013031.2"/>
    </source>
</evidence>